<evidence type="ECO:0000256" key="1">
    <source>
        <dbReference type="SAM" id="SignalP"/>
    </source>
</evidence>
<protein>
    <submittedName>
        <fullName evidence="2">Uncharacterized protein</fullName>
    </submittedName>
</protein>
<organism evidence="2 3">
    <name type="scientific">Thauera phenylacetica B4P</name>
    <dbReference type="NCBI Taxonomy" id="1234382"/>
    <lineage>
        <taxon>Bacteria</taxon>
        <taxon>Pseudomonadati</taxon>
        <taxon>Pseudomonadota</taxon>
        <taxon>Betaproteobacteria</taxon>
        <taxon>Rhodocyclales</taxon>
        <taxon>Zoogloeaceae</taxon>
        <taxon>Thauera</taxon>
    </lineage>
</organism>
<accession>N6ZM64</accession>
<feature type="signal peptide" evidence="1">
    <location>
        <begin position="1"/>
        <end position="25"/>
    </location>
</feature>
<dbReference type="RefSeq" id="WP_004372767.1">
    <property type="nucleotide sequence ID" value="NZ_AMXF01000190.1"/>
</dbReference>
<dbReference type="Proteomes" id="UP000013047">
    <property type="component" value="Unassembled WGS sequence"/>
</dbReference>
<feature type="chain" id="PRO_5004129535" evidence="1">
    <location>
        <begin position="26"/>
        <end position="111"/>
    </location>
</feature>
<evidence type="ECO:0000313" key="2">
    <source>
        <dbReference type="EMBL" id="ENO95642.1"/>
    </source>
</evidence>
<dbReference type="OrthoDB" id="9966224at2"/>
<gene>
    <name evidence="2" type="ORF">C667_17990</name>
</gene>
<dbReference type="AlphaFoldDB" id="N6ZM64"/>
<sequence length="111" mass="11433">MTTRLSRNTVSLAALLALFTIQAHAAESSTGAPAAAPMQAGASAGADPCAQLRAQIAAQAEILPRPNVELLGKVGANEQCHFTSAETYRAAWGAKPLNLPEPRGGGHDEDD</sequence>
<name>N6ZM64_9RHOO</name>
<reference evidence="2 3" key="1">
    <citation type="submission" date="2012-09" db="EMBL/GenBank/DDBJ databases">
        <title>Draft Genome Sequences of 6 Strains from Genus Thauera.</title>
        <authorList>
            <person name="Liu B."/>
            <person name="Shapleigh J.P."/>
            <person name="Frostegard A.H."/>
        </authorList>
    </citation>
    <scope>NUCLEOTIDE SEQUENCE [LARGE SCALE GENOMIC DNA]</scope>
    <source>
        <strain evidence="2 3">B4P</strain>
    </source>
</reference>
<proteinExistence type="predicted"/>
<keyword evidence="1" id="KW-0732">Signal</keyword>
<comment type="caution">
    <text evidence="2">The sequence shown here is derived from an EMBL/GenBank/DDBJ whole genome shotgun (WGS) entry which is preliminary data.</text>
</comment>
<dbReference type="EMBL" id="AMXF01000190">
    <property type="protein sequence ID" value="ENO95642.1"/>
    <property type="molecule type" value="Genomic_DNA"/>
</dbReference>
<evidence type="ECO:0000313" key="3">
    <source>
        <dbReference type="Proteomes" id="UP000013047"/>
    </source>
</evidence>
<keyword evidence="3" id="KW-1185">Reference proteome</keyword>